<feature type="region of interest" description="Disordered" evidence="1">
    <location>
        <begin position="39"/>
        <end position="64"/>
    </location>
</feature>
<gene>
    <name evidence="2" type="ORF">Bpfe_011036</name>
</gene>
<dbReference type="EMBL" id="JASAOG010000041">
    <property type="protein sequence ID" value="KAK0059575.1"/>
    <property type="molecule type" value="Genomic_DNA"/>
</dbReference>
<proteinExistence type="predicted"/>
<evidence type="ECO:0000256" key="1">
    <source>
        <dbReference type="SAM" id="MobiDB-lite"/>
    </source>
</evidence>
<feature type="non-terminal residue" evidence="2">
    <location>
        <position position="1"/>
    </location>
</feature>
<name>A0AAD8BRX9_BIOPF</name>
<comment type="caution">
    <text evidence="2">The sequence shown here is derived from an EMBL/GenBank/DDBJ whole genome shotgun (WGS) entry which is preliminary data.</text>
</comment>
<accession>A0AAD8BRX9</accession>
<feature type="non-terminal residue" evidence="2">
    <location>
        <position position="155"/>
    </location>
</feature>
<keyword evidence="3" id="KW-1185">Reference proteome</keyword>
<dbReference type="AlphaFoldDB" id="A0AAD8BRX9"/>
<feature type="region of interest" description="Disordered" evidence="1">
    <location>
        <begin position="119"/>
        <end position="155"/>
    </location>
</feature>
<evidence type="ECO:0000313" key="3">
    <source>
        <dbReference type="Proteomes" id="UP001233172"/>
    </source>
</evidence>
<reference evidence="2" key="1">
    <citation type="journal article" date="2023" name="PLoS Negl. Trop. Dis.">
        <title>A genome sequence for Biomphalaria pfeifferi, the major vector snail for the human-infecting parasite Schistosoma mansoni.</title>
        <authorList>
            <person name="Bu L."/>
            <person name="Lu L."/>
            <person name="Laidemitt M.R."/>
            <person name="Zhang S.M."/>
            <person name="Mutuku M."/>
            <person name="Mkoji G."/>
            <person name="Steinauer M."/>
            <person name="Loker E.S."/>
        </authorList>
    </citation>
    <scope>NUCLEOTIDE SEQUENCE</scope>
    <source>
        <strain evidence="2">KasaAsao</strain>
    </source>
</reference>
<sequence length="155" mass="17760">ILYTKTSKELIQRISKMDDIEQDFTKDLKNVLKIEMIESSLDPETPKNSFTGQTQTSEDQSHSISMMADSEQDFTNDLKNVMKIEKLESSLHSETLEVTSTGHTFEEFLAERQKNIAKQTQEMISNEDVDAGNTPQKDELAENLKDFSYNKKTDL</sequence>
<feature type="compositionally biased region" description="Polar residues" evidence="1">
    <location>
        <begin position="46"/>
        <end position="64"/>
    </location>
</feature>
<organism evidence="2 3">
    <name type="scientific">Biomphalaria pfeifferi</name>
    <name type="common">Bloodfluke planorb</name>
    <name type="synonym">Freshwater snail</name>
    <dbReference type="NCBI Taxonomy" id="112525"/>
    <lineage>
        <taxon>Eukaryota</taxon>
        <taxon>Metazoa</taxon>
        <taxon>Spiralia</taxon>
        <taxon>Lophotrochozoa</taxon>
        <taxon>Mollusca</taxon>
        <taxon>Gastropoda</taxon>
        <taxon>Heterobranchia</taxon>
        <taxon>Euthyneura</taxon>
        <taxon>Panpulmonata</taxon>
        <taxon>Hygrophila</taxon>
        <taxon>Lymnaeoidea</taxon>
        <taxon>Planorbidae</taxon>
        <taxon>Biomphalaria</taxon>
    </lineage>
</organism>
<protein>
    <submittedName>
        <fullName evidence="2">Zinc finger protein OZF-like isoform X1</fullName>
    </submittedName>
</protein>
<feature type="compositionally biased region" description="Basic and acidic residues" evidence="1">
    <location>
        <begin position="136"/>
        <end position="155"/>
    </location>
</feature>
<reference evidence="2" key="2">
    <citation type="submission" date="2023-04" db="EMBL/GenBank/DDBJ databases">
        <authorList>
            <person name="Bu L."/>
            <person name="Lu L."/>
            <person name="Laidemitt M.R."/>
            <person name="Zhang S.M."/>
            <person name="Mutuku M."/>
            <person name="Mkoji G."/>
            <person name="Steinauer M."/>
            <person name="Loker E.S."/>
        </authorList>
    </citation>
    <scope>NUCLEOTIDE SEQUENCE</scope>
    <source>
        <strain evidence="2">KasaAsao</strain>
        <tissue evidence="2">Whole Snail</tissue>
    </source>
</reference>
<evidence type="ECO:0000313" key="2">
    <source>
        <dbReference type="EMBL" id="KAK0059575.1"/>
    </source>
</evidence>
<dbReference type="Proteomes" id="UP001233172">
    <property type="component" value="Unassembled WGS sequence"/>
</dbReference>